<dbReference type="OrthoDB" id="21502at2759"/>
<evidence type="ECO:0000313" key="4">
    <source>
        <dbReference type="EnsemblProtists" id="EKX53907"/>
    </source>
</evidence>
<evidence type="ECO:0000313" key="5">
    <source>
        <dbReference type="Proteomes" id="UP000011087"/>
    </source>
</evidence>
<gene>
    <name evidence="3" type="ORF">GUITHDRAFT_100156</name>
</gene>
<dbReference type="GO" id="GO:0016104">
    <property type="term" value="P:triterpenoid biosynthetic process"/>
    <property type="evidence" value="ECO:0007669"/>
    <property type="project" value="InterPro"/>
</dbReference>
<reference evidence="4" key="3">
    <citation type="submission" date="2016-03" db="UniProtKB">
        <authorList>
            <consortium name="EnsemblProtists"/>
        </authorList>
    </citation>
    <scope>IDENTIFICATION</scope>
</reference>
<dbReference type="Proteomes" id="UP000011087">
    <property type="component" value="Unassembled WGS sequence"/>
</dbReference>
<dbReference type="RefSeq" id="XP_005840887.1">
    <property type="nucleotide sequence ID" value="XM_005840830.1"/>
</dbReference>
<dbReference type="PANTHER" id="PTHR11764:SF20">
    <property type="entry name" value="LANOSTEROL SYNTHASE"/>
    <property type="match status" value="1"/>
</dbReference>
<dbReference type="GO" id="GO:0005811">
    <property type="term" value="C:lipid droplet"/>
    <property type="evidence" value="ECO:0007669"/>
    <property type="project" value="InterPro"/>
</dbReference>
<comment type="similarity">
    <text evidence="1">Belongs to the terpene cyclase/mutase family.</text>
</comment>
<dbReference type="GO" id="GO:0016866">
    <property type="term" value="F:intramolecular transferase activity"/>
    <property type="evidence" value="ECO:0007669"/>
    <property type="project" value="InterPro"/>
</dbReference>
<dbReference type="HOGENOM" id="CLU_1104505_0_0_1"/>
<dbReference type="InterPro" id="IPR018333">
    <property type="entry name" value="Squalene_cyclase"/>
</dbReference>
<organism evidence="3">
    <name type="scientific">Guillardia theta (strain CCMP2712)</name>
    <name type="common">Cryptophyte</name>
    <dbReference type="NCBI Taxonomy" id="905079"/>
    <lineage>
        <taxon>Eukaryota</taxon>
        <taxon>Cryptophyceae</taxon>
        <taxon>Pyrenomonadales</taxon>
        <taxon>Geminigeraceae</taxon>
        <taxon>Guillardia</taxon>
    </lineage>
</organism>
<dbReference type="STRING" id="905079.L1JZX3"/>
<reference evidence="3 5" key="1">
    <citation type="journal article" date="2012" name="Nature">
        <title>Algal genomes reveal evolutionary mosaicism and the fate of nucleomorphs.</title>
        <authorList>
            <consortium name="DOE Joint Genome Institute"/>
            <person name="Curtis B.A."/>
            <person name="Tanifuji G."/>
            <person name="Burki F."/>
            <person name="Gruber A."/>
            <person name="Irimia M."/>
            <person name="Maruyama S."/>
            <person name="Arias M.C."/>
            <person name="Ball S.G."/>
            <person name="Gile G.H."/>
            <person name="Hirakawa Y."/>
            <person name="Hopkins J.F."/>
            <person name="Kuo A."/>
            <person name="Rensing S.A."/>
            <person name="Schmutz J."/>
            <person name="Symeonidi A."/>
            <person name="Elias M."/>
            <person name="Eveleigh R.J."/>
            <person name="Herman E.K."/>
            <person name="Klute M.J."/>
            <person name="Nakayama T."/>
            <person name="Obornik M."/>
            <person name="Reyes-Prieto A."/>
            <person name="Armbrust E.V."/>
            <person name="Aves S.J."/>
            <person name="Beiko R.G."/>
            <person name="Coutinho P."/>
            <person name="Dacks J.B."/>
            <person name="Durnford D.G."/>
            <person name="Fast N.M."/>
            <person name="Green B.R."/>
            <person name="Grisdale C.J."/>
            <person name="Hempel F."/>
            <person name="Henrissat B."/>
            <person name="Hoppner M.P."/>
            <person name="Ishida K."/>
            <person name="Kim E."/>
            <person name="Koreny L."/>
            <person name="Kroth P.G."/>
            <person name="Liu Y."/>
            <person name="Malik S.B."/>
            <person name="Maier U.G."/>
            <person name="McRose D."/>
            <person name="Mock T."/>
            <person name="Neilson J.A."/>
            <person name="Onodera N.T."/>
            <person name="Poole A.M."/>
            <person name="Pritham E.J."/>
            <person name="Richards T.A."/>
            <person name="Rocap G."/>
            <person name="Roy S.W."/>
            <person name="Sarai C."/>
            <person name="Schaack S."/>
            <person name="Shirato S."/>
            <person name="Slamovits C.H."/>
            <person name="Spencer D.F."/>
            <person name="Suzuki S."/>
            <person name="Worden A.Z."/>
            <person name="Zauner S."/>
            <person name="Barry K."/>
            <person name="Bell C."/>
            <person name="Bharti A.K."/>
            <person name="Crow J.A."/>
            <person name="Grimwood J."/>
            <person name="Kramer R."/>
            <person name="Lindquist E."/>
            <person name="Lucas S."/>
            <person name="Salamov A."/>
            <person name="McFadden G.I."/>
            <person name="Lane C.E."/>
            <person name="Keeling P.J."/>
            <person name="Gray M.W."/>
            <person name="Grigoriev I.V."/>
            <person name="Archibald J.M."/>
        </authorList>
    </citation>
    <scope>NUCLEOTIDE SEQUENCE</scope>
    <source>
        <strain evidence="3 5">CCMP2712</strain>
    </source>
</reference>
<dbReference type="PaxDb" id="55529-EKX53907"/>
<dbReference type="AlphaFoldDB" id="L1JZX3"/>
<feature type="transmembrane region" description="Helical" evidence="2">
    <location>
        <begin position="31"/>
        <end position="54"/>
    </location>
</feature>
<accession>L1JZX3</accession>
<reference evidence="5" key="2">
    <citation type="submission" date="2012-11" db="EMBL/GenBank/DDBJ databases">
        <authorList>
            <person name="Kuo A."/>
            <person name="Curtis B.A."/>
            <person name="Tanifuji G."/>
            <person name="Burki F."/>
            <person name="Gruber A."/>
            <person name="Irimia M."/>
            <person name="Maruyama S."/>
            <person name="Arias M.C."/>
            <person name="Ball S.G."/>
            <person name="Gile G.H."/>
            <person name="Hirakawa Y."/>
            <person name="Hopkins J.F."/>
            <person name="Rensing S.A."/>
            <person name="Schmutz J."/>
            <person name="Symeonidi A."/>
            <person name="Elias M."/>
            <person name="Eveleigh R.J."/>
            <person name="Herman E.K."/>
            <person name="Klute M.J."/>
            <person name="Nakayama T."/>
            <person name="Obornik M."/>
            <person name="Reyes-Prieto A."/>
            <person name="Armbrust E.V."/>
            <person name="Aves S.J."/>
            <person name="Beiko R.G."/>
            <person name="Coutinho P."/>
            <person name="Dacks J.B."/>
            <person name="Durnford D.G."/>
            <person name="Fast N.M."/>
            <person name="Green B.R."/>
            <person name="Grisdale C."/>
            <person name="Hempe F."/>
            <person name="Henrissat B."/>
            <person name="Hoppner M.P."/>
            <person name="Ishida K.-I."/>
            <person name="Kim E."/>
            <person name="Koreny L."/>
            <person name="Kroth P.G."/>
            <person name="Liu Y."/>
            <person name="Malik S.-B."/>
            <person name="Maier U.G."/>
            <person name="McRose D."/>
            <person name="Mock T."/>
            <person name="Neilson J.A."/>
            <person name="Onodera N.T."/>
            <person name="Poole A.M."/>
            <person name="Pritham E.J."/>
            <person name="Richards T.A."/>
            <person name="Rocap G."/>
            <person name="Roy S.W."/>
            <person name="Sarai C."/>
            <person name="Schaack S."/>
            <person name="Shirato S."/>
            <person name="Slamovits C.H."/>
            <person name="Spencer D.F."/>
            <person name="Suzuki S."/>
            <person name="Worden A.Z."/>
            <person name="Zauner S."/>
            <person name="Barry K."/>
            <person name="Bell C."/>
            <person name="Bharti A.K."/>
            <person name="Crow J.A."/>
            <person name="Grimwood J."/>
            <person name="Kramer R."/>
            <person name="Lindquist E."/>
            <person name="Lucas S."/>
            <person name="Salamov A."/>
            <person name="McFadden G.I."/>
            <person name="Lane C.E."/>
            <person name="Keeling P.J."/>
            <person name="Gray M.W."/>
            <person name="Grigoriev I.V."/>
            <person name="Archibald J.M."/>
        </authorList>
    </citation>
    <scope>NUCLEOTIDE SEQUENCE</scope>
    <source>
        <strain evidence="5">CCMP2712</strain>
    </source>
</reference>
<evidence type="ECO:0000256" key="1">
    <source>
        <dbReference type="ARBA" id="ARBA00009755"/>
    </source>
</evidence>
<keyword evidence="2" id="KW-1133">Transmembrane helix</keyword>
<dbReference type="GeneID" id="17310828"/>
<dbReference type="EnsemblProtists" id="EKX53907">
    <property type="protein sequence ID" value="EKX53907"/>
    <property type="gene ID" value="GUITHDRAFT_100156"/>
</dbReference>
<dbReference type="EMBL" id="JH992968">
    <property type="protein sequence ID" value="EKX53907.1"/>
    <property type="molecule type" value="Genomic_DNA"/>
</dbReference>
<dbReference type="KEGG" id="gtt:GUITHDRAFT_100156"/>
<protein>
    <recommendedName>
        <fullName evidence="6">Squalene cyclase N-terminal domain-containing protein</fullName>
    </recommendedName>
</protein>
<dbReference type="SUPFAM" id="SSF81853">
    <property type="entry name" value="Family 10 polysaccharide lyase"/>
    <property type="match status" value="1"/>
</dbReference>
<dbReference type="PANTHER" id="PTHR11764">
    <property type="entry name" value="TERPENE CYCLASE/MUTASE FAMILY MEMBER"/>
    <property type="match status" value="1"/>
</dbReference>
<sequence>MPLDFVPWRSGMWLDGVHADKLGSAAFMVDALLLTTMVLLLIVLASVIVGRIFIFRGEMLNGWLWSDHLSCRSLAWLELWGRGVSYPGDALPVRQKRLGKWRKQDDMVKLEPGWTFLSAEESHDYSEKLMRDQYGVVDCMSGEPCGRQIWVKQTASSLQTSPSFDPSKNPNSSDLLYREQRLKAWKGRKPEEEHLEPKTAKEAAEKGIRFYSMLQNEDGHWGGDYAGPMFLMPGLIFTCYITDVDLGARKRQ</sequence>
<keyword evidence="2" id="KW-0812">Transmembrane</keyword>
<evidence type="ECO:0008006" key="6">
    <source>
        <dbReference type="Google" id="ProtNLM"/>
    </source>
</evidence>
<dbReference type="eggNOG" id="KOG0497">
    <property type="taxonomic scope" value="Eukaryota"/>
</dbReference>
<keyword evidence="2" id="KW-0472">Membrane</keyword>
<keyword evidence="5" id="KW-1185">Reference proteome</keyword>
<name>L1JZX3_GUITC</name>
<evidence type="ECO:0000256" key="2">
    <source>
        <dbReference type="SAM" id="Phobius"/>
    </source>
</evidence>
<evidence type="ECO:0000313" key="3">
    <source>
        <dbReference type="EMBL" id="EKX53907.1"/>
    </source>
</evidence>
<proteinExistence type="inferred from homology"/>